<sequence>MSAHAKQQWALRRKLKDSIEEPIAEVQDEDLFSSGDEMVCDLELISVADSAATDAVFLLQRYFEHDGGTEFLSSLSAMHSYNVLATNPLLADNPQLQEQMRRMMPQFLQQLQNPEVQGLITNPQALQQPPEERYRSQLEQLVSMGFVNREGQSARVELA</sequence>
<dbReference type="Proteomes" id="UP000821866">
    <property type="component" value="Chromosome 1"/>
</dbReference>
<dbReference type="GO" id="GO:0031593">
    <property type="term" value="F:polyubiquitin modification-dependent protein binding"/>
    <property type="evidence" value="ECO:0007669"/>
    <property type="project" value="TreeGrafter"/>
</dbReference>
<dbReference type="EMBL" id="JABSTU010000001">
    <property type="protein sequence ID" value="KAH8041270.1"/>
    <property type="molecule type" value="Genomic_DNA"/>
</dbReference>
<evidence type="ECO:0000313" key="1">
    <source>
        <dbReference type="EMBL" id="KAH8041270.1"/>
    </source>
</evidence>
<reference evidence="1" key="1">
    <citation type="journal article" date="2020" name="Cell">
        <title>Large-Scale Comparative Analyses of Tick Genomes Elucidate Their Genetic Diversity and Vector Capacities.</title>
        <authorList>
            <consortium name="Tick Genome and Microbiome Consortium (TIGMIC)"/>
            <person name="Jia N."/>
            <person name="Wang J."/>
            <person name="Shi W."/>
            <person name="Du L."/>
            <person name="Sun Y."/>
            <person name="Zhan W."/>
            <person name="Jiang J.F."/>
            <person name="Wang Q."/>
            <person name="Zhang B."/>
            <person name="Ji P."/>
            <person name="Bell-Sakyi L."/>
            <person name="Cui X.M."/>
            <person name="Yuan T.T."/>
            <person name="Jiang B.G."/>
            <person name="Yang W.F."/>
            <person name="Lam T.T."/>
            <person name="Chang Q.C."/>
            <person name="Ding S.J."/>
            <person name="Wang X.J."/>
            <person name="Zhu J.G."/>
            <person name="Ruan X.D."/>
            <person name="Zhao L."/>
            <person name="Wei J.T."/>
            <person name="Ye R.Z."/>
            <person name="Que T.C."/>
            <person name="Du C.H."/>
            <person name="Zhou Y.H."/>
            <person name="Cheng J.X."/>
            <person name="Dai P.F."/>
            <person name="Guo W.B."/>
            <person name="Han X.H."/>
            <person name="Huang E.J."/>
            <person name="Li L.F."/>
            <person name="Wei W."/>
            <person name="Gao Y.C."/>
            <person name="Liu J.Z."/>
            <person name="Shao H.Z."/>
            <person name="Wang X."/>
            <person name="Wang C.C."/>
            <person name="Yang T.C."/>
            <person name="Huo Q.B."/>
            <person name="Li W."/>
            <person name="Chen H.Y."/>
            <person name="Chen S.E."/>
            <person name="Zhou L.G."/>
            <person name="Ni X.B."/>
            <person name="Tian J.H."/>
            <person name="Sheng Y."/>
            <person name="Liu T."/>
            <person name="Pan Y.S."/>
            <person name="Xia L.Y."/>
            <person name="Li J."/>
            <person name="Zhao F."/>
            <person name="Cao W.C."/>
        </authorList>
    </citation>
    <scope>NUCLEOTIDE SEQUENCE</scope>
    <source>
        <strain evidence="1">Rmic-2018</strain>
    </source>
</reference>
<dbReference type="VEuPathDB" id="VectorBase:LOC119173885"/>
<comment type="caution">
    <text evidence="1">The sequence shown here is derived from an EMBL/GenBank/DDBJ whole genome shotgun (WGS) entry which is preliminary data.</text>
</comment>
<dbReference type="AlphaFoldDB" id="A0A9J6F378"/>
<reference evidence="1" key="2">
    <citation type="submission" date="2021-09" db="EMBL/GenBank/DDBJ databases">
        <authorList>
            <person name="Jia N."/>
            <person name="Wang J."/>
            <person name="Shi W."/>
            <person name="Du L."/>
            <person name="Sun Y."/>
            <person name="Zhan W."/>
            <person name="Jiang J."/>
            <person name="Wang Q."/>
            <person name="Zhang B."/>
            <person name="Ji P."/>
            <person name="Sakyi L.B."/>
            <person name="Cui X."/>
            <person name="Yuan T."/>
            <person name="Jiang B."/>
            <person name="Yang W."/>
            <person name="Lam T.T.-Y."/>
            <person name="Chang Q."/>
            <person name="Ding S."/>
            <person name="Wang X."/>
            <person name="Zhu J."/>
            <person name="Ruan X."/>
            <person name="Zhao L."/>
            <person name="Wei J."/>
            <person name="Que T."/>
            <person name="Du C."/>
            <person name="Cheng J."/>
            <person name="Dai P."/>
            <person name="Han X."/>
            <person name="Huang E."/>
            <person name="Gao Y."/>
            <person name="Liu J."/>
            <person name="Shao H."/>
            <person name="Ye R."/>
            <person name="Li L."/>
            <person name="Wei W."/>
            <person name="Wang X."/>
            <person name="Wang C."/>
            <person name="Huo Q."/>
            <person name="Li W."/>
            <person name="Guo W."/>
            <person name="Chen H."/>
            <person name="Chen S."/>
            <person name="Zhou L."/>
            <person name="Zhou L."/>
            <person name="Ni X."/>
            <person name="Tian J."/>
            <person name="Zhou Y."/>
            <person name="Sheng Y."/>
            <person name="Liu T."/>
            <person name="Pan Y."/>
            <person name="Xia L."/>
            <person name="Li J."/>
            <person name="Zhao F."/>
            <person name="Cao W."/>
        </authorList>
    </citation>
    <scope>NUCLEOTIDE SEQUENCE</scope>
    <source>
        <strain evidence="1">Rmic-2018</strain>
        <tissue evidence="1">Larvae</tissue>
    </source>
</reference>
<dbReference type="SUPFAM" id="SSF46934">
    <property type="entry name" value="UBA-like"/>
    <property type="match status" value="1"/>
</dbReference>
<accession>A0A9J6F378</accession>
<name>A0A9J6F378_RHIMP</name>
<dbReference type="Gene3D" id="1.10.8.10">
    <property type="entry name" value="DNA helicase RuvA subunit, C-terminal domain"/>
    <property type="match status" value="1"/>
</dbReference>
<dbReference type="PANTHER" id="PTHR10677">
    <property type="entry name" value="UBIQUILIN"/>
    <property type="match status" value="1"/>
</dbReference>
<gene>
    <name evidence="1" type="ORF">HPB51_014418</name>
</gene>
<dbReference type="InterPro" id="IPR015496">
    <property type="entry name" value="Ubiquilin"/>
</dbReference>
<protein>
    <submittedName>
        <fullName evidence="1">Uncharacterized protein</fullName>
    </submittedName>
</protein>
<dbReference type="GO" id="GO:0006511">
    <property type="term" value="P:ubiquitin-dependent protein catabolic process"/>
    <property type="evidence" value="ECO:0007669"/>
    <property type="project" value="TreeGrafter"/>
</dbReference>
<evidence type="ECO:0000313" key="2">
    <source>
        <dbReference type="Proteomes" id="UP000821866"/>
    </source>
</evidence>
<organism evidence="1 2">
    <name type="scientific">Rhipicephalus microplus</name>
    <name type="common">Cattle tick</name>
    <name type="synonym">Boophilus microplus</name>
    <dbReference type="NCBI Taxonomy" id="6941"/>
    <lineage>
        <taxon>Eukaryota</taxon>
        <taxon>Metazoa</taxon>
        <taxon>Ecdysozoa</taxon>
        <taxon>Arthropoda</taxon>
        <taxon>Chelicerata</taxon>
        <taxon>Arachnida</taxon>
        <taxon>Acari</taxon>
        <taxon>Parasitiformes</taxon>
        <taxon>Ixodida</taxon>
        <taxon>Ixodoidea</taxon>
        <taxon>Ixodidae</taxon>
        <taxon>Rhipicephalinae</taxon>
        <taxon>Rhipicephalus</taxon>
        <taxon>Boophilus</taxon>
    </lineage>
</organism>
<keyword evidence="2" id="KW-1185">Reference proteome</keyword>
<dbReference type="PANTHER" id="PTHR10677:SF3">
    <property type="entry name" value="FI07626P-RELATED"/>
    <property type="match status" value="1"/>
</dbReference>
<dbReference type="InterPro" id="IPR009060">
    <property type="entry name" value="UBA-like_sf"/>
</dbReference>
<proteinExistence type="predicted"/>
<dbReference type="GO" id="GO:0005829">
    <property type="term" value="C:cytosol"/>
    <property type="evidence" value="ECO:0007669"/>
    <property type="project" value="TreeGrafter"/>
</dbReference>